<feature type="compositionally biased region" description="Acidic residues" evidence="1">
    <location>
        <begin position="54"/>
        <end position="65"/>
    </location>
</feature>
<dbReference type="EMBL" id="PQXK01000114">
    <property type="protein sequence ID" value="TGO36792.1"/>
    <property type="molecule type" value="Genomic_DNA"/>
</dbReference>
<feature type="compositionally biased region" description="Basic residues" evidence="1">
    <location>
        <begin position="1"/>
        <end position="18"/>
    </location>
</feature>
<accession>A0A4Z1GMW8</accession>
<proteinExistence type="predicted"/>
<keyword evidence="3" id="KW-1185">Reference proteome</keyword>
<organism evidence="2 3">
    <name type="scientific">Botrytis hyacinthi</name>
    <dbReference type="NCBI Taxonomy" id="278943"/>
    <lineage>
        <taxon>Eukaryota</taxon>
        <taxon>Fungi</taxon>
        <taxon>Dikarya</taxon>
        <taxon>Ascomycota</taxon>
        <taxon>Pezizomycotina</taxon>
        <taxon>Leotiomycetes</taxon>
        <taxon>Helotiales</taxon>
        <taxon>Sclerotiniaceae</taxon>
        <taxon>Botrytis</taxon>
    </lineage>
</organism>
<feature type="compositionally biased region" description="Basic and acidic residues" evidence="1">
    <location>
        <begin position="20"/>
        <end position="34"/>
    </location>
</feature>
<dbReference type="Proteomes" id="UP000297814">
    <property type="component" value="Unassembled WGS sequence"/>
</dbReference>
<protein>
    <submittedName>
        <fullName evidence="2">Uncharacterized protein</fullName>
    </submittedName>
</protein>
<evidence type="ECO:0000313" key="2">
    <source>
        <dbReference type="EMBL" id="TGO36792.1"/>
    </source>
</evidence>
<evidence type="ECO:0000313" key="3">
    <source>
        <dbReference type="Proteomes" id="UP000297814"/>
    </source>
</evidence>
<gene>
    <name evidence="2" type="ORF">BHYA_0114g00050</name>
</gene>
<feature type="region of interest" description="Disordered" evidence="1">
    <location>
        <begin position="198"/>
        <end position="219"/>
    </location>
</feature>
<feature type="compositionally biased region" description="Gly residues" evidence="1">
    <location>
        <begin position="207"/>
        <end position="219"/>
    </location>
</feature>
<reference evidence="2 3" key="1">
    <citation type="submission" date="2017-12" db="EMBL/GenBank/DDBJ databases">
        <title>Comparative genomics of Botrytis spp.</title>
        <authorList>
            <person name="Valero-Jimenez C.A."/>
            <person name="Tapia P."/>
            <person name="Veloso J."/>
            <person name="Silva-Moreno E."/>
            <person name="Staats M."/>
            <person name="Valdes J.H."/>
            <person name="Van Kan J.A.L."/>
        </authorList>
    </citation>
    <scope>NUCLEOTIDE SEQUENCE [LARGE SCALE GENOMIC DNA]</scope>
    <source>
        <strain evidence="2 3">Bh0001</strain>
    </source>
</reference>
<comment type="caution">
    <text evidence="2">The sequence shown here is derived from an EMBL/GenBank/DDBJ whole genome shotgun (WGS) entry which is preliminary data.</text>
</comment>
<name>A0A4Z1GMW8_9HELO</name>
<dbReference type="AlphaFoldDB" id="A0A4Z1GMW8"/>
<sequence>MGRKNQKLARKFRSKPRRATPGERRARKEAEETRLQSAVAEAAIDRPVSGANEIAEEDTRDDDVEMGPSGTVDAASAAGNVSFFQTLVSRPKRKMLSLVTVSENQFSPLHLSISLEYLSKIDSSSIIEKLYLTIFFMIDRSSPRARARPRWSKSSSKIHLALRRRAADARRKEARRERRRKECAAIVEELGGGLRDLRIEEEDGDDGGSGSEGATLGGLFGGPGCDDLVI</sequence>
<feature type="region of interest" description="Disordered" evidence="1">
    <location>
        <begin position="1"/>
        <end position="69"/>
    </location>
</feature>
<evidence type="ECO:0000256" key="1">
    <source>
        <dbReference type="SAM" id="MobiDB-lite"/>
    </source>
</evidence>